<feature type="compositionally biased region" description="Low complexity" evidence="1">
    <location>
        <begin position="341"/>
        <end position="353"/>
    </location>
</feature>
<evidence type="ECO:0000313" key="3">
    <source>
        <dbReference type="Proteomes" id="UP001221757"/>
    </source>
</evidence>
<feature type="region of interest" description="Disordered" evidence="1">
    <location>
        <begin position="341"/>
        <end position="398"/>
    </location>
</feature>
<dbReference type="Proteomes" id="UP001221757">
    <property type="component" value="Unassembled WGS sequence"/>
</dbReference>
<feature type="compositionally biased region" description="Low complexity" evidence="1">
    <location>
        <begin position="194"/>
        <end position="235"/>
    </location>
</feature>
<feature type="compositionally biased region" description="Low complexity" evidence="1">
    <location>
        <begin position="559"/>
        <end position="571"/>
    </location>
</feature>
<keyword evidence="3" id="KW-1185">Reference proteome</keyword>
<gene>
    <name evidence="2" type="ORF">B0H17DRAFT_164044</name>
</gene>
<dbReference type="EMBL" id="JARKIE010000016">
    <property type="protein sequence ID" value="KAJ7701760.1"/>
    <property type="molecule type" value="Genomic_DNA"/>
</dbReference>
<feature type="compositionally biased region" description="Gly residues" evidence="1">
    <location>
        <begin position="549"/>
        <end position="558"/>
    </location>
</feature>
<protein>
    <submittedName>
        <fullName evidence="2">Uncharacterized protein</fullName>
    </submittedName>
</protein>
<accession>A0AAD7GMK3</accession>
<feature type="region of interest" description="Disordered" evidence="1">
    <location>
        <begin position="1"/>
        <end position="34"/>
    </location>
</feature>
<sequence length="893" mass="95429">MSLAPPPMPSLSLSDIMHPMSPPPRERAPNSPVAETLHDQEIAQMRAKALQMGLGTEQNTDATPRERELFDMVLRLTNPNTPSLDPAQLVIQAETISGLVHQRDYLTRLIEEERSMWESEKAGWERMAEALIVQRNRKVNGPEDSELRRMYNSLEFDNKALKEKLDHTQGRITALEAELLKLKPHLLMQPFVPRPTQRPTTTTAQQHKITTSEQSTTASQQPTTTQQPPTTASAPAPNPVHTPPPTEMETENMSENVPPPLPDPQINSTPQSSPEDAITVDTPPTITIERPVLQPPTLHALAQASAYFESLPFPSLQNVATTRSRNKKLAANLKKALQPGAAASASASQSQHSNSPFAAPPGARTVLNVSGQPPPPPPPPQRKSRHGKARRAVPPQLLVSDARAEHLLIAARRIGRERAGIVAGVISAERERMEREKAEREREQEKERAERERRNRGGGAYYRDRLPRDPAPRDATRDSTKPEGTGSGGGSRYATVMAGYVTAAGTPAKSDAPAPRGKRKSVPTPLDSLLNAARSMMDGDESNENENGNGNGNGGAGAGPPSASTSSASTGMMTRRRTANANEPPQMEGPAPKRRRLSSNTSESPARVRTALDVLADQAAVFSHSGKGKGKAQSQSQADELADSVPTVKRKRGRPPNKDRNKVAPAPALSAPSKASRVISPVPVAGPSRQGPTNAEPEGASASASTSISASETGLNPRPATKWVQRGRLASSASSRAPPRQKDDLESEDEDGEEDAEDGPAAETDKPTTETDKLPEPAPAGVTLDPVVKPTAPVTPRSVEEPMPSIDPAVQDDVATEGGAESLPASTQLANAVPRSPPTQLENLVPRSPPPAPIQLADPVPRSPPLAPTQFEDPVLDADADGESDPDVDMDGN</sequence>
<feature type="region of interest" description="Disordered" evidence="1">
    <location>
        <begin position="430"/>
        <end position="493"/>
    </location>
</feature>
<feature type="compositionally biased region" description="Low complexity" evidence="1">
    <location>
        <begin position="700"/>
        <end position="711"/>
    </location>
</feature>
<reference evidence="2" key="1">
    <citation type="submission" date="2023-03" db="EMBL/GenBank/DDBJ databases">
        <title>Massive genome expansion in bonnet fungi (Mycena s.s.) driven by repeated elements and novel gene families across ecological guilds.</title>
        <authorList>
            <consortium name="Lawrence Berkeley National Laboratory"/>
            <person name="Harder C.B."/>
            <person name="Miyauchi S."/>
            <person name="Viragh M."/>
            <person name="Kuo A."/>
            <person name="Thoen E."/>
            <person name="Andreopoulos B."/>
            <person name="Lu D."/>
            <person name="Skrede I."/>
            <person name="Drula E."/>
            <person name="Henrissat B."/>
            <person name="Morin E."/>
            <person name="Kohler A."/>
            <person name="Barry K."/>
            <person name="LaButti K."/>
            <person name="Morin E."/>
            <person name="Salamov A."/>
            <person name="Lipzen A."/>
            <person name="Mereny Z."/>
            <person name="Hegedus B."/>
            <person name="Baldrian P."/>
            <person name="Stursova M."/>
            <person name="Weitz H."/>
            <person name="Taylor A."/>
            <person name="Grigoriev I.V."/>
            <person name="Nagy L.G."/>
            <person name="Martin F."/>
            <person name="Kauserud H."/>
        </authorList>
    </citation>
    <scope>NUCLEOTIDE SEQUENCE</scope>
    <source>
        <strain evidence="2">CBHHK067</strain>
    </source>
</reference>
<name>A0AAD7GMK3_MYCRO</name>
<proteinExistence type="predicted"/>
<feature type="compositionally biased region" description="Pro residues" evidence="1">
    <location>
        <begin position="372"/>
        <end position="381"/>
    </location>
</feature>
<feature type="compositionally biased region" description="Basic residues" evidence="1">
    <location>
        <begin position="382"/>
        <end position="391"/>
    </location>
</feature>
<evidence type="ECO:0000256" key="1">
    <source>
        <dbReference type="SAM" id="MobiDB-lite"/>
    </source>
</evidence>
<feature type="compositionally biased region" description="Acidic residues" evidence="1">
    <location>
        <begin position="745"/>
        <end position="760"/>
    </location>
</feature>
<feature type="compositionally biased region" description="Acidic residues" evidence="1">
    <location>
        <begin position="874"/>
        <end position="893"/>
    </location>
</feature>
<feature type="compositionally biased region" description="Basic and acidic residues" evidence="1">
    <location>
        <begin position="430"/>
        <end position="455"/>
    </location>
</feature>
<feature type="compositionally biased region" description="Low complexity" evidence="1">
    <location>
        <begin position="664"/>
        <end position="676"/>
    </location>
</feature>
<feature type="compositionally biased region" description="Pro residues" evidence="1">
    <location>
        <begin position="236"/>
        <end position="246"/>
    </location>
</feature>
<dbReference type="AlphaFoldDB" id="A0AAD7GMK3"/>
<feature type="compositionally biased region" description="Polar residues" evidence="1">
    <location>
        <begin position="265"/>
        <end position="274"/>
    </location>
</feature>
<organism evidence="2 3">
    <name type="scientific">Mycena rosella</name>
    <name type="common">Pink bonnet</name>
    <name type="synonym">Agaricus rosellus</name>
    <dbReference type="NCBI Taxonomy" id="1033263"/>
    <lineage>
        <taxon>Eukaryota</taxon>
        <taxon>Fungi</taxon>
        <taxon>Dikarya</taxon>
        <taxon>Basidiomycota</taxon>
        <taxon>Agaricomycotina</taxon>
        <taxon>Agaricomycetes</taxon>
        <taxon>Agaricomycetidae</taxon>
        <taxon>Agaricales</taxon>
        <taxon>Marasmiineae</taxon>
        <taxon>Mycenaceae</taxon>
        <taxon>Mycena</taxon>
    </lineage>
</organism>
<feature type="compositionally biased region" description="Basic and acidic residues" evidence="1">
    <location>
        <begin position="462"/>
        <end position="481"/>
    </location>
</feature>
<feature type="region of interest" description="Disordered" evidence="1">
    <location>
        <begin position="505"/>
        <end position="893"/>
    </location>
</feature>
<feature type="region of interest" description="Disordered" evidence="1">
    <location>
        <begin position="190"/>
        <end position="281"/>
    </location>
</feature>
<feature type="compositionally biased region" description="Basic and acidic residues" evidence="1">
    <location>
        <begin position="763"/>
        <end position="775"/>
    </location>
</feature>
<comment type="caution">
    <text evidence="2">The sequence shown here is derived from an EMBL/GenBank/DDBJ whole genome shotgun (WGS) entry which is preliminary data.</text>
</comment>
<evidence type="ECO:0000313" key="2">
    <source>
        <dbReference type="EMBL" id="KAJ7701760.1"/>
    </source>
</evidence>